<organism evidence="6 7">
    <name type="scientific">Aurantiacibacter zhengii</name>
    <dbReference type="NCBI Taxonomy" id="2307003"/>
    <lineage>
        <taxon>Bacteria</taxon>
        <taxon>Pseudomonadati</taxon>
        <taxon>Pseudomonadota</taxon>
        <taxon>Alphaproteobacteria</taxon>
        <taxon>Sphingomonadales</taxon>
        <taxon>Erythrobacteraceae</taxon>
        <taxon>Aurantiacibacter</taxon>
    </lineage>
</organism>
<dbReference type="Pfam" id="PF07264">
    <property type="entry name" value="EI24"/>
    <property type="match status" value="1"/>
</dbReference>
<comment type="caution">
    <text evidence="6">The sequence shown here is derived from an EMBL/GenBank/DDBJ whole genome shotgun (WGS) entry which is preliminary data.</text>
</comment>
<evidence type="ECO:0000313" key="6">
    <source>
        <dbReference type="EMBL" id="RIV86505.1"/>
    </source>
</evidence>
<dbReference type="RefSeq" id="WP_119586217.1">
    <property type="nucleotide sequence ID" value="NZ_CAWODQ010000022.1"/>
</dbReference>
<evidence type="ECO:0000256" key="5">
    <source>
        <dbReference type="SAM" id="Phobius"/>
    </source>
</evidence>
<evidence type="ECO:0000256" key="3">
    <source>
        <dbReference type="ARBA" id="ARBA00022989"/>
    </source>
</evidence>
<keyword evidence="3 5" id="KW-1133">Transmembrane helix</keyword>
<proteinExistence type="predicted"/>
<keyword evidence="7" id="KW-1185">Reference proteome</keyword>
<evidence type="ECO:0008006" key="8">
    <source>
        <dbReference type="Google" id="ProtNLM"/>
    </source>
</evidence>
<protein>
    <recommendedName>
        <fullName evidence="8">EI24 domain-containing protein</fullName>
    </recommendedName>
</protein>
<name>A0A418NSB6_9SPHN</name>
<dbReference type="Proteomes" id="UP000286576">
    <property type="component" value="Unassembled WGS sequence"/>
</dbReference>
<sequence length="235" mass="24995">MGSLATSLALGLRQIADGAVLRILLKSIAVTIAVFVLVAACGWFLLDWLLTAGGLEDTLFTGAGAVRGALSAVLAIVGLWLTWRIVAMAVIQFYADEVVQAVEARYYPREAQTARDLLPGKQVRNALSAAGRALLANLIALPFALVLLFTGVGTFVLFLLVNAVLLGRELQDMVWLRHSHDAKDSAPVSKTQRFLLGGVIAAMLAVPFVNFLAPVLGAASATHLVHRGSRRKAIS</sequence>
<evidence type="ECO:0000256" key="1">
    <source>
        <dbReference type="ARBA" id="ARBA00004141"/>
    </source>
</evidence>
<keyword evidence="4 5" id="KW-0472">Membrane</keyword>
<feature type="transmembrane region" description="Helical" evidence="5">
    <location>
        <begin position="65"/>
        <end position="83"/>
    </location>
</feature>
<dbReference type="OrthoDB" id="5421146at2"/>
<accession>A0A418NSB6</accession>
<keyword evidence="2 5" id="KW-0812">Transmembrane</keyword>
<dbReference type="EMBL" id="QXFL01000003">
    <property type="protein sequence ID" value="RIV86505.1"/>
    <property type="molecule type" value="Genomic_DNA"/>
</dbReference>
<feature type="transmembrane region" description="Helical" evidence="5">
    <location>
        <begin position="194"/>
        <end position="225"/>
    </location>
</feature>
<feature type="transmembrane region" description="Helical" evidence="5">
    <location>
        <begin position="134"/>
        <end position="165"/>
    </location>
</feature>
<feature type="transmembrane region" description="Helical" evidence="5">
    <location>
        <begin position="23"/>
        <end position="45"/>
    </location>
</feature>
<dbReference type="InterPro" id="IPR059112">
    <property type="entry name" value="CysZ/EI24"/>
</dbReference>
<evidence type="ECO:0000256" key="4">
    <source>
        <dbReference type="ARBA" id="ARBA00023136"/>
    </source>
</evidence>
<reference evidence="6 7" key="1">
    <citation type="submission" date="2018-08" db="EMBL/GenBank/DDBJ databases">
        <title>Erythrobacter zhengii sp.nov., a bacterium isolated from deep-sea sediment.</title>
        <authorList>
            <person name="Fang C."/>
            <person name="Wu Y.-H."/>
            <person name="Sun C."/>
            <person name="Wang H."/>
            <person name="Cheng H."/>
            <person name="Meng F.-X."/>
            <person name="Wang C.-S."/>
            <person name="Xu X.-W."/>
        </authorList>
    </citation>
    <scope>NUCLEOTIDE SEQUENCE [LARGE SCALE GENOMIC DNA]</scope>
    <source>
        <strain evidence="6 7">V18</strain>
    </source>
</reference>
<dbReference type="AlphaFoldDB" id="A0A418NSB6"/>
<evidence type="ECO:0000313" key="7">
    <source>
        <dbReference type="Proteomes" id="UP000286576"/>
    </source>
</evidence>
<comment type="subcellular location">
    <subcellularLocation>
        <location evidence="1">Membrane</location>
        <topology evidence="1">Multi-pass membrane protein</topology>
    </subcellularLocation>
</comment>
<gene>
    <name evidence="6" type="ORF">D2V07_07190</name>
</gene>
<evidence type="ECO:0000256" key="2">
    <source>
        <dbReference type="ARBA" id="ARBA00022692"/>
    </source>
</evidence>